<proteinExistence type="predicted"/>
<keyword evidence="2" id="KW-1185">Reference proteome</keyword>
<reference evidence="1 2" key="1">
    <citation type="journal article" date="2014" name="BMC Genomics">
        <title>Genome sequencing of four Aureobasidium pullulans varieties: biotechnological potential, stress tolerance, and description of new species.</title>
        <authorList>
            <person name="Gostin Ar C."/>
            <person name="Ohm R.A."/>
            <person name="Kogej T."/>
            <person name="Sonjak S."/>
            <person name="Turk M."/>
            <person name="Zajc J."/>
            <person name="Zalar P."/>
            <person name="Grube M."/>
            <person name="Sun H."/>
            <person name="Han J."/>
            <person name="Sharma A."/>
            <person name="Chiniquy J."/>
            <person name="Ngan C.Y."/>
            <person name="Lipzen A."/>
            <person name="Barry K."/>
            <person name="Grigoriev I.V."/>
            <person name="Gunde-Cimerman N."/>
        </authorList>
    </citation>
    <scope>NUCLEOTIDE SEQUENCE [LARGE SCALE GENOMIC DNA]</scope>
    <source>
        <strain evidence="1 2">EXF-150</strain>
    </source>
</reference>
<protein>
    <submittedName>
        <fullName evidence="1">Uncharacterized protein</fullName>
    </submittedName>
</protein>
<dbReference type="RefSeq" id="XP_029761702.1">
    <property type="nucleotide sequence ID" value="XM_029899311.1"/>
</dbReference>
<accession>A0A074XJ08</accession>
<evidence type="ECO:0000313" key="1">
    <source>
        <dbReference type="EMBL" id="KEQ85515.1"/>
    </source>
</evidence>
<organism evidence="1 2">
    <name type="scientific">Aureobasidium pullulans EXF-150</name>
    <dbReference type="NCBI Taxonomy" id="1043002"/>
    <lineage>
        <taxon>Eukaryota</taxon>
        <taxon>Fungi</taxon>
        <taxon>Dikarya</taxon>
        <taxon>Ascomycota</taxon>
        <taxon>Pezizomycotina</taxon>
        <taxon>Dothideomycetes</taxon>
        <taxon>Dothideomycetidae</taxon>
        <taxon>Dothideales</taxon>
        <taxon>Saccotheciaceae</taxon>
        <taxon>Aureobasidium</taxon>
    </lineage>
</organism>
<dbReference type="HOGENOM" id="CLU_1786492_0_0_1"/>
<dbReference type="Proteomes" id="UP000030706">
    <property type="component" value="Unassembled WGS sequence"/>
</dbReference>
<gene>
    <name evidence="1" type="ORF">M438DRAFT_196903</name>
</gene>
<name>A0A074XJ08_AURPU</name>
<sequence length="145" mass="16639">MLVTSENWCHDFLERLKHANQRELPRTLATARARRQERPRPQLASCSYFFSYLPLLMLPTSQYICTCRGTKTVPELGSFHSSYLSEQVIARHDSCATRAMSIESDNPCTLSVQEDIVLSDSRFRPDWKSWPLSHGPTSCHDANYS</sequence>
<evidence type="ECO:0000313" key="2">
    <source>
        <dbReference type="Proteomes" id="UP000030706"/>
    </source>
</evidence>
<dbReference type="GeneID" id="40741617"/>
<dbReference type="AlphaFoldDB" id="A0A074XJ08"/>
<dbReference type="EMBL" id="KL584980">
    <property type="protein sequence ID" value="KEQ85515.1"/>
    <property type="molecule type" value="Genomic_DNA"/>
</dbReference>